<comment type="caution">
    <text evidence="1">The sequence shown here is derived from an EMBL/GenBank/DDBJ whole genome shotgun (WGS) entry which is preliminary data.</text>
</comment>
<protein>
    <submittedName>
        <fullName evidence="1">Uncharacterized protein</fullName>
    </submittedName>
</protein>
<dbReference type="HOGENOM" id="CLU_2776505_0_0_1"/>
<dbReference type="EMBL" id="AWSO01001244">
    <property type="protein sequence ID" value="ESK84695.1"/>
    <property type="molecule type" value="Genomic_DNA"/>
</dbReference>
<gene>
    <name evidence="1" type="ORF">Moror_639</name>
</gene>
<accession>V2WWY7</accession>
<dbReference type="AlphaFoldDB" id="V2WWY7"/>
<evidence type="ECO:0000313" key="2">
    <source>
        <dbReference type="Proteomes" id="UP000017559"/>
    </source>
</evidence>
<evidence type="ECO:0000313" key="1">
    <source>
        <dbReference type="EMBL" id="ESK84695.1"/>
    </source>
</evidence>
<dbReference type="Proteomes" id="UP000017559">
    <property type="component" value="Unassembled WGS sequence"/>
</dbReference>
<organism evidence="1 2">
    <name type="scientific">Moniliophthora roreri (strain MCA 2997)</name>
    <name type="common">Cocoa frosty pod rot fungus</name>
    <name type="synonym">Crinipellis roreri</name>
    <dbReference type="NCBI Taxonomy" id="1381753"/>
    <lineage>
        <taxon>Eukaryota</taxon>
        <taxon>Fungi</taxon>
        <taxon>Dikarya</taxon>
        <taxon>Basidiomycota</taxon>
        <taxon>Agaricomycotina</taxon>
        <taxon>Agaricomycetes</taxon>
        <taxon>Agaricomycetidae</taxon>
        <taxon>Agaricales</taxon>
        <taxon>Marasmiineae</taxon>
        <taxon>Marasmiaceae</taxon>
        <taxon>Moniliophthora</taxon>
    </lineage>
</organism>
<dbReference type="KEGG" id="mrr:Moror_639"/>
<sequence length="69" mass="7554">MTTPASPTTPGRFISTLKAKCAGQHPERASGPHGEIVPTFGYELLEELTRWRTQDDCDKSAGPPEDQEL</sequence>
<name>V2WWY7_MONRO</name>
<proteinExistence type="predicted"/>
<keyword evidence="2" id="KW-1185">Reference proteome</keyword>
<reference evidence="1 2" key="1">
    <citation type="journal article" date="2014" name="BMC Genomics">
        <title>Genome and secretome analysis of the hemibiotrophic fungal pathogen, Moniliophthora roreri, which causes frosty pod rot disease of cacao: mechanisms of the biotrophic and necrotrophic phases.</title>
        <authorList>
            <person name="Meinhardt L.W."/>
            <person name="Costa G.G.L."/>
            <person name="Thomazella D.P.T."/>
            <person name="Teixeira P.J.P.L."/>
            <person name="Carazzolle M.F."/>
            <person name="Schuster S.C."/>
            <person name="Carlson J.E."/>
            <person name="Guiltinan M.J."/>
            <person name="Mieczkowski P."/>
            <person name="Farmer A."/>
            <person name="Ramaraj T."/>
            <person name="Crozier J."/>
            <person name="Davis R.E."/>
            <person name="Shao J."/>
            <person name="Melnick R.L."/>
            <person name="Pereira G.A.G."/>
            <person name="Bailey B.A."/>
        </authorList>
    </citation>
    <scope>NUCLEOTIDE SEQUENCE [LARGE SCALE GENOMIC DNA]</scope>
    <source>
        <strain evidence="1 2">MCA 2997</strain>
    </source>
</reference>